<keyword evidence="4" id="KW-0808">Transferase</keyword>
<dbReference type="Gene3D" id="3.30.450.20">
    <property type="entry name" value="PAS domain"/>
    <property type="match status" value="1"/>
</dbReference>
<dbReference type="Proteomes" id="UP000587760">
    <property type="component" value="Unassembled WGS sequence"/>
</dbReference>
<dbReference type="GO" id="GO:0000155">
    <property type="term" value="F:phosphorelay sensor kinase activity"/>
    <property type="evidence" value="ECO:0007669"/>
    <property type="project" value="UniProtKB-ARBA"/>
</dbReference>
<dbReference type="AlphaFoldDB" id="A0A841RA66"/>
<dbReference type="Pfam" id="PF01627">
    <property type="entry name" value="Hpt"/>
    <property type="match status" value="1"/>
</dbReference>
<dbReference type="SMART" id="SM00387">
    <property type="entry name" value="HATPase_c"/>
    <property type="match status" value="1"/>
</dbReference>
<evidence type="ECO:0000256" key="8">
    <source>
        <dbReference type="SAM" id="Coils"/>
    </source>
</evidence>
<dbReference type="GO" id="GO:0005524">
    <property type="term" value="F:ATP binding"/>
    <property type="evidence" value="ECO:0007669"/>
    <property type="project" value="UniProtKB-KW"/>
</dbReference>
<evidence type="ECO:0000256" key="9">
    <source>
        <dbReference type="SAM" id="Phobius"/>
    </source>
</evidence>
<accession>A0A841RA66</accession>
<evidence type="ECO:0000313" key="11">
    <source>
        <dbReference type="EMBL" id="MBB6480793.1"/>
    </source>
</evidence>
<dbReference type="EC" id="2.7.13.3" evidence="2"/>
<keyword evidence="8" id="KW-0175">Coiled coil</keyword>
<dbReference type="Gene3D" id="3.30.565.10">
    <property type="entry name" value="Histidine kinase-like ATPase, C-terminal domain"/>
    <property type="match status" value="1"/>
</dbReference>
<dbReference type="SUPFAM" id="SSF47226">
    <property type="entry name" value="Histidine-containing phosphotransfer domain, HPT domain"/>
    <property type="match status" value="1"/>
</dbReference>
<evidence type="ECO:0000256" key="2">
    <source>
        <dbReference type="ARBA" id="ARBA00012438"/>
    </source>
</evidence>
<dbReference type="PRINTS" id="PR00344">
    <property type="entry name" value="BCTRLSENSOR"/>
</dbReference>
<evidence type="ECO:0000313" key="12">
    <source>
        <dbReference type="Proteomes" id="UP000587760"/>
    </source>
</evidence>
<dbReference type="InterPro" id="IPR005467">
    <property type="entry name" value="His_kinase_dom"/>
</dbReference>
<dbReference type="InterPro" id="IPR004358">
    <property type="entry name" value="Sig_transdc_His_kin-like_C"/>
</dbReference>
<feature type="coiled-coil region" evidence="8">
    <location>
        <begin position="87"/>
        <end position="118"/>
    </location>
</feature>
<keyword evidence="9" id="KW-0472">Membrane</keyword>
<evidence type="ECO:0000256" key="6">
    <source>
        <dbReference type="ARBA" id="ARBA00022777"/>
    </source>
</evidence>
<evidence type="ECO:0000256" key="7">
    <source>
        <dbReference type="ARBA" id="ARBA00022840"/>
    </source>
</evidence>
<dbReference type="SUPFAM" id="SSF55874">
    <property type="entry name" value="ATPase domain of HSP90 chaperone/DNA topoisomerase II/histidine kinase"/>
    <property type="match status" value="1"/>
</dbReference>
<keyword evidence="5" id="KW-0547">Nucleotide-binding</keyword>
<dbReference type="RefSeq" id="WP_184747053.1">
    <property type="nucleotide sequence ID" value="NZ_JACHGJ010000004.1"/>
</dbReference>
<sequence length="568" mass="64479">MKSLLSKLTVLFIPPLILSAAAGLAPFLIRPLWLGIAVSAFLLMLSVIVFRIIVRFTVLQPIFRMKGEADGEDPFTLSGKDEFSELAERLNRRIDSGSERENAAREELISHIKAAENDKYLLNINEGLLFIDYGQIISKYHSRALGEIFDREEIGGQHLSDFLYPDRNEAREKRKVLEKFILNLFHDPSLIDSIDDEDNPLCHIWISRDDGRRILVDGSFRKVEEDGELVQLMIIFRDRTDEGILEKKLDESDMRSDFELDTIIAILRAGPGPFIQFIEDSDARLSRFRKNIQEIEDRQVLEQSLRDISSMKCSAAYFDFRAVEKLCNNLEDILSGFREGNFSRKEALDIIIDDIYIQFESVEGLIGRFKEFLSSEHGRAYEISKNEQEHFFDTLKIMMARHADELNKKVEFHFSSDFENYEKIGDIKDPIIHLLRNAVDYGIETPEDRLAGGKEEKGKISLVIGKMNDNGVRITVEDDGSGIDFDRIREIAVEKGFIKKEESPGQANLVRTMFSSGFSSRDQMSGLSGRGVGLAAVKESVARLGGKIAVKTERLKGSRFSIDLPSGS</sequence>
<evidence type="ECO:0000259" key="10">
    <source>
        <dbReference type="PROSITE" id="PS50109"/>
    </source>
</evidence>
<name>A0A841RA66_9SPIO</name>
<protein>
    <recommendedName>
        <fullName evidence="2">histidine kinase</fullName>
        <ecNumber evidence="2">2.7.13.3</ecNumber>
    </recommendedName>
</protein>
<dbReference type="InterPro" id="IPR051315">
    <property type="entry name" value="Bact_Chemotaxis_CheA"/>
</dbReference>
<dbReference type="PANTHER" id="PTHR43395:SF10">
    <property type="entry name" value="CHEMOTAXIS PROTEIN CHEA"/>
    <property type="match status" value="1"/>
</dbReference>
<reference evidence="11 12" key="1">
    <citation type="submission" date="2020-08" db="EMBL/GenBank/DDBJ databases">
        <title>Genomic Encyclopedia of Type Strains, Phase IV (KMG-IV): sequencing the most valuable type-strain genomes for metagenomic binning, comparative biology and taxonomic classification.</title>
        <authorList>
            <person name="Goeker M."/>
        </authorList>
    </citation>
    <scope>NUCLEOTIDE SEQUENCE [LARGE SCALE GENOMIC DNA]</scope>
    <source>
        <strain evidence="11 12">DSM 2461</strain>
    </source>
</reference>
<proteinExistence type="predicted"/>
<gene>
    <name evidence="11" type="ORF">HNR50_002466</name>
</gene>
<dbReference type="EMBL" id="JACHGJ010000004">
    <property type="protein sequence ID" value="MBB6480793.1"/>
    <property type="molecule type" value="Genomic_DNA"/>
</dbReference>
<keyword evidence="6 11" id="KW-0418">Kinase</keyword>
<keyword evidence="9" id="KW-0812">Transmembrane</keyword>
<comment type="caution">
    <text evidence="11">The sequence shown here is derived from an EMBL/GenBank/DDBJ whole genome shotgun (WGS) entry which is preliminary data.</text>
</comment>
<feature type="transmembrane region" description="Helical" evidence="9">
    <location>
        <begin position="32"/>
        <end position="54"/>
    </location>
</feature>
<dbReference type="InterPro" id="IPR036641">
    <property type="entry name" value="HPT_dom_sf"/>
</dbReference>
<evidence type="ECO:0000256" key="3">
    <source>
        <dbReference type="ARBA" id="ARBA00022553"/>
    </source>
</evidence>
<keyword evidence="9" id="KW-1133">Transmembrane helix</keyword>
<dbReference type="Pfam" id="PF02518">
    <property type="entry name" value="HATPase_c"/>
    <property type="match status" value="1"/>
</dbReference>
<keyword evidence="12" id="KW-1185">Reference proteome</keyword>
<keyword evidence="3" id="KW-0597">Phosphoprotein</keyword>
<dbReference type="PROSITE" id="PS50109">
    <property type="entry name" value="HIS_KIN"/>
    <property type="match status" value="1"/>
</dbReference>
<dbReference type="InterPro" id="IPR003594">
    <property type="entry name" value="HATPase_dom"/>
</dbReference>
<dbReference type="FunFam" id="3.30.565.10:FF:000016">
    <property type="entry name" value="Chemotaxis protein CheA, putative"/>
    <property type="match status" value="1"/>
</dbReference>
<evidence type="ECO:0000256" key="5">
    <source>
        <dbReference type="ARBA" id="ARBA00022741"/>
    </source>
</evidence>
<evidence type="ECO:0000256" key="1">
    <source>
        <dbReference type="ARBA" id="ARBA00000085"/>
    </source>
</evidence>
<keyword evidence="7" id="KW-0067">ATP-binding</keyword>
<dbReference type="InterPro" id="IPR008207">
    <property type="entry name" value="Sig_transdc_His_kin_Hpt_dom"/>
</dbReference>
<dbReference type="InterPro" id="IPR036890">
    <property type="entry name" value="HATPase_C_sf"/>
</dbReference>
<organism evidence="11 12">
    <name type="scientific">Spirochaeta isovalerica</name>
    <dbReference type="NCBI Taxonomy" id="150"/>
    <lineage>
        <taxon>Bacteria</taxon>
        <taxon>Pseudomonadati</taxon>
        <taxon>Spirochaetota</taxon>
        <taxon>Spirochaetia</taxon>
        <taxon>Spirochaetales</taxon>
        <taxon>Spirochaetaceae</taxon>
        <taxon>Spirochaeta</taxon>
    </lineage>
</organism>
<evidence type="ECO:0000256" key="4">
    <source>
        <dbReference type="ARBA" id="ARBA00022679"/>
    </source>
</evidence>
<dbReference type="Gene3D" id="1.20.120.160">
    <property type="entry name" value="HPT domain"/>
    <property type="match status" value="1"/>
</dbReference>
<dbReference type="PANTHER" id="PTHR43395">
    <property type="entry name" value="SENSOR HISTIDINE KINASE CHEA"/>
    <property type="match status" value="1"/>
</dbReference>
<feature type="domain" description="Histidine kinase" evidence="10">
    <location>
        <begin position="431"/>
        <end position="568"/>
    </location>
</feature>
<comment type="catalytic activity">
    <reaction evidence="1">
        <text>ATP + protein L-histidine = ADP + protein N-phospho-L-histidine.</text>
        <dbReference type="EC" id="2.7.13.3"/>
    </reaction>
</comment>